<feature type="region of interest" description="Disordered" evidence="1">
    <location>
        <begin position="48"/>
        <end position="72"/>
    </location>
</feature>
<reference evidence="2 3" key="1">
    <citation type="submission" date="2018-07" db="EMBL/GenBank/DDBJ databases">
        <title>Draft Genome Assemblies for Five Robust Yarrowia lipolytica Strains Exhibiting High Lipid Production and Pentose Sugar Utilization and Sugar Alcohol Secretion from Undetoxified Lignocellulosic Biomass Hydrolysates.</title>
        <authorList>
            <consortium name="DOE Joint Genome Institute"/>
            <person name="Walker C."/>
            <person name="Ryu S."/>
            <person name="Na H."/>
            <person name="Zane M."/>
            <person name="LaButti K."/>
            <person name="Lipzen A."/>
            <person name="Haridas S."/>
            <person name="Barry K."/>
            <person name="Grigoriev I.V."/>
            <person name="Quarterman J."/>
            <person name="Slininger P."/>
            <person name="Dien B."/>
            <person name="Trinh C.T."/>
        </authorList>
    </citation>
    <scope>NUCLEOTIDE SEQUENCE [LARGE SCALE GENOMIC DNA]</scope>
    <source>
        <strain evidence="2 3">YB392</strain>
    </source>
</reference>
<protein>
    <submittedName>
        <fullName evidence="2">Uncharacterized protein</fullName>
    </submittedName>
</protein>
<feature type="compositionally biased region" description="Basic and acidic residues" evidence="1">
    <location>
        <begin position="63"/>
        <end position="72"/>
    </location>
</feature>
<evidence type="ECO:0000313" key="3">
    <source>
        <dbReference type="Proteomes" id="UP000256601"/>
    </source>
</evidence>
<gene>
    <name evidence="2" type="ORF">B0I71DRAFT_129046</name>
</gene>
<proteinExistence type="predicted"/>
<dbReference type="AlphaFoldDB" id="A0A371CB12"/>
<evidence type="ECO:0000256" key="1">
    <source>
        <dbReference type="SAM" id="MobiDB-lite"/>
    </source>
</evidence>
<sequence>MHTGSSANIAPVDVWLGLWCVSVIHVAHPGVARRPTVAPTRWLPVAPTRHDQHQIGGGGTVSRRYDAITRSR</sequence>
<name>A0A371CB12_YARLL</name>
<organism evidence="2 3">
    <name type="scientific">Yarrowia lipolytica</name>
    <name type="common">Candida lipolytica</name>
    <dbReference type="NCBI Taxonomy" id="4952"/>
    <lineage>
        <taxon>Eukaryota</taxon>
        <taxon>Fungi</taxon>
        <taxon>Dikarya</taxon>
        <taxon>Ascomycota</taxon>
        <taxon>Saccharomycotina</taxon>
        <taxon>Dipodascomycetes</taxon>
        <taxon>Dipodascales</taxon>
        <taxon>Dipodascales incertae sedis</taxon>
        <taxon>Yarrowia</taxon>
    </lineage>
</organism>
<evidence type="ECO:0000313" key="2">
    <source>
        <dbReference type="EMBL" id="RDW27466.1"/>
    </source>
</evidence>
<accession>A0A371CB12</accession>
<dbReference type="Proteomes" id="UP000256601">
    <property type="component" value="Unassembled WGS sequence"/>
</dbReference>
<dbReference type="EMBL" id="KZ858962">
    <property type="protein sequence ID" value="RDW27466.1"/>
    <property type="molecule type" value="Genomic_DNA"/>
</dbReference>